<evidence type="ECO:0008006" key="4">
    <source>
        <dbReference type="Google" id="ProtNLM"/>
    </source>
</evidence>
<reference evidence="2 3" key="1">
    <citation type="journal article" date="2020" name="ISME J.">
        <title>Uncovering the hidden diversity of litter-decomposition mechanisms in mushroom-forming fungi.</title>
        <authorList>
            <person name="Floudas D."/>
            <person name="Bentzer J."/>
            <person name="Ahren D."/>
            <person name="Johansson T."/>
            <person name="Persson P."/>
            <person name="Tunlid A."/>
        </authorList>
    </citation>
    <scope>NUCLEOTIDE SEQUENCE [LARGE SCALE GENOMIC DNA]</scope>
    <source>
        <strain evidence="2 3">CBS 406.79</strain>
    </source>
</reference>
<organism evidence="2 3">
    <name type="scientific">Collybiopsis confluens</name>
    <dbReference type="NCBI Taxonomy" id="2823264"/>
    <lineage>
        <taxon>Eukaryota</taxon>
        <taxon>Fungi</taxon>
        <taxon>Dikarya</taxon>
        <taxon>Basidiomycota</taxon>
        <taxon>Agaricomycotina</taxon>
        <taxon>Agaricomycetes</taxon>
        <taxon>Agaricomycetidae</taxon>
        <taxon>Agaricales</taxon>
        <taxon>Marasmiineae</taxon>
        <taxon>Omphalotaceae</taxon>
        <taxon>Collybiopsis</taxon>
    </lineage>
</organism>
<gene>
    <name evidence="2" type="ORF">D9757_004929</name>
</gene>
<sequence length="195" mass="20665">MFHSRIFLAALTTMFGIASASAPLRSPAIPPTVKIETPIFTDVYDATMLLTPHVAQDFVPGPFGDRIFIGLLQGNLTDSKTGALVGHVLPGLGGELGLISNVNGKLYTSVDVVIQWVDDHKYAFLNVQGIGSFGNITTATSYARMETNSAARQDLATRVLLISIVVLPPAASPPNSTLAYFKLSVKSNPDGTFSG</sequence>
<comment type="caution">
    <text evidence="2">The sequence shown here is derived from an EMBL/GenBank/DDBJ whole genome shotgun (WGS) entry which is preliminary data.</text>
</comment>
<dbReference type="AlphaFoldDB" id="A0A8H5HSY8"/>
<keyword evidence="1" id="KW-0732">Signal</keyword>
<feature type="signal peptide" evidence="1">
    <location>
        <begin position="1"/>
        <end position="20"/>
    </location>
</feature>
<proteinExistence type="predicted"/>
<evidence type="ECO:0000313" key="3">
    <source>
        <dbReference type="Proteomes" id="UP000518752"/>
    </source>
</evidence>
<evidence type="ECO:0000313" key="2">
    <source>
        <dbReference type="EMBL" id="KAF5389056.1"/>
    </source>
</evidence>
<protein>
    <recommendedName>
        <fullName evidence="4">Dirigent protein</fullName>
    </recommendedName>
</protein>
<evidence type="ECO:0000256" key="1">
    <source>
        <dbReference type="SAM" id="SignalP"/>
    </source>
</evidence>
<feature type="chain" id="PRO_5034303036" description="Dirigent protein" evidence="1">
    <location>
        <begin position="21"/>
        <end position="195"/>
    </location>
</feature>
<keyword evidence="3" id="KW-1185">Reference proteome</keyword>
<accession>A0A8H5HSY8</accession>
<dbReference type="OrthoDB" id="5231894at2759"/>
<name>A0A8H5HSY8_9AGAR</name>
<dbReference type="Proteomes" id="UP000518752">
    <property type="component" value="Unassembled WGS sequence"/>
</dbReference>
<dbReference type="EMBL" id="JAACJN010000024">
    <property type="protein sequence ID" value="KAF5389056.1"/>
    <property type="molecule type" value="Genomic_DNA"/>
</dbReference>